<dbReference type="Proteomes" id="UP000016498">
    <property type="component" value="Unassembled WGS sequence"/>
</dbReference>
<protein>
    <submittedName>
        <fullName evidence="2">Uncharacterized protein</fullName>
    </submittedName>
</protein>
<name>U1PZM5_9ACTO</name>
<dbReference type="AlphaFoldDB" id="U1PZM5"/>
<evidence type="ECO:0000256" key="1">
    <source>
        <dbReference type="SAM" id="MobiDB-lite"/>
    </source>
</evidence>
<feature type="compositionally biased region" description="Basic residues" evidence="1">
    <location>
        <begin position="1"/>
        <end position="11"/>
    </location>
</feature>
<comment type="caution">
    <text evidence="2">The sequence shown here is derived from an EMBL/GenBank/DDBJ whole genome shotgun (WGS) entry which is preliminary data.</text>
</comment>
<organism evidence="2 3">
    <name type="scientific">Actinomyces johnsonii F0510</name>
    <dbReference type="NCBI Taxonomy" id="1227262"/>
    <lineage>
        <taxon>Bacteria</taxon>
        <taxon>Bacillati</taxon>
        <taxon>Actinomycetota</taxon>
        <taxon>Actinomycetes</taxon>
        <taxon>Actinomycetales</taxon>
        <taxon>Actinomycetaceae</taxon>
        <taxon>Actinomyces</taxon>
    </lineage>
</organism>
<gene>
    <name evidence="2" type="ORF">HMPREF1549_03279</name>
</gene>
<evidence type="ECO:0000313" key="3">
    <source>
        <dbReference type="Proteomes" id="UP000016498"/>
    </source>
</evidence>
<sequence length="83" mass="9373">MTQWKRARRSGLRFGRDFSCNGLNGIRPAGDYRTAERRPGPSPRPVGIERRLNSRGTRPDGLLPPPLRRPHEQAHGPSHRRGA</sequence>
<evidence type="ECO:0000313" key="2">
    <source>
        <dbReference type="EMBL" id="ERH15469.1"/>
    </source>
</evidence>
<proteinExistence type="predicted"/>
<reference evidence="2 3" key="1">
    <citation type="submission" date="2013-06" db="EMBL/GenBank/DDBJ databases">
        <authorList>
            <person name="Weinstock G."/>
            <person name="Sodergren E."/>
            <person name="Lobos E.A."/>
            <person name="Fulton L."/>
            <person name="Fulton R."/>
            <person name="Courtney L."/>
            <person name="Fronick C."/>
            <person name="O'Laughlin M."/>
            <person name="Godfrey J."/>
            <person name="Wilson R.M."/>
            <person name="Miner T."/>
            <person name="Farmer C."/>
            <person name="Delehaunty K."/>
            <person name="Cordes M."/>
            <person name="Minx P."/>
            <person name="Tomlinson C."/>
            <person name="Chen J."/>
            <person name="Wollam A."/>
            <person name="Pepin K.H."/>
            <person name="Bhonagiri V."/>
            <person name="Zhang X."/>
            <person name="Warren W."/>
            <person name="Mitreva M."/>
            <person name="Mardis E.R."/>
            <person name="Wilson R.K."/>
        </authorList>
    </citation>
    <scope>NUCLEOTIDE SEQUENCE [LARGE SCALE GENOMIC DNA]</scope>
    <source>
        <strain evidence="2 3">F0510</strain>
    </source>
</reference>
<dbReference type="EMBL" id="AWSD01000398">
    <property type="protein sequence ID" value="ERH15469.1"/>
    <property type="molecule type" value="Genomic_DNA"/>
</dbReference>
<accession>U1PZM5</accession>
<feature type="region of interest" description="Disordered" evidence="1">
    <location>
        <begin position="1"/>
        <end position="83"/>
    </location>
</feature>
<dbReference type="HOGENOM" id="CLU_2535071_0_0_11"/>